<organism evidence="1">
    <name type="scientific">viral metagenome</name>
    <dbReference type="NCBI Taxonomy" id="1070528"/>
    <lineage>
        <taxon>unclassified sequences</taxon>
        <taxon>metagenomes</taxon>
        <taxon>organismal metagenomes</taxon>
    </lineage>
</organism>
<proteinExistence type="predicted"/>
<accession>A0A6C0AI47</accession>
<evidence type="ECO:0000313" key="1">
    <source>
        <dbReference type="EMBL" id="QHS79123.1"/>
    </source>
</evidence>
<reference evidence="1" key="1">
    <citation type="journal article" date="2020" name="Nature">
        <title>Giant virus diversity and host interactions through global metagenomics.</title>
        <authorList>
            <person name="Schulz F."/>
            <person name="Roux S."/>
            <person name="Paez-Espino D."/>
            <person name="Jungbluth S."/>
            <person name="Walsh D.A."/>
            <person name="Denef V.J."/>
            <person name="McMahon K.D."/>
            <person name="Konstantinidis K.T."/>
            <person name="Eloe-Fadrosh E.A."/>
            <person name="Kyrpides N.C."/>
            <person name="Woyke T."/>
        </authorList>
    </citation>
    <scope>NUCLEOTIDE SEQUENCE</scope>
    <source>
        <strain evidence="1">GVMAG-S-1035118-87</strain>
    </source>
</reference>
<name>A0A6C0AI47_9ZZZZ</name>
<dbReference type="AlphaFoldDB" id="A0A6C0AI47"/>
<protein>
    <submittedName>
        <fullName evidence="1">Uncharacterized protein</fullName>
    </submittedName>
</protein>
<sequence>MFRPIQPKHVKPRVIQPRAIQRTSLGNMMGFILSPQVKTCRRCGK</sequence>
<dbReference type="EMBL" id="MN740626">
    <property type="protein sequence ID" value="QHS79123.1"/>
    <property type="molecule type" value="Genomic_DNA"/>
</dbReference>